<name>A0A7W7L6M8_STRNE</name>
<dbReference type="InterPro" id="IPR015797">
    <property type="entry name" value="NUDIX_hydrolase-like_dom_sf"/>
</dbReference>
<comment type="caution">
    <text evidence="1">The sequence shown here is derived from an EMBL/GenBank/DDBJ whole genome shotgun (WGS) entry which is preliminary data.</text>
</comment>
<reference evidence="1 2" key="1">
    <citation type="submission" date="2020-08" db="EMBL/GenBank/DDBJ databases">
        <title>Genomic Encyclopedia of Type Strains, Phase III (KMG-III): the genomes of soil and plant-associated and newly described type strains.</title>
        <authorList>
            <person name="Whitman W."/>
        </authorList>
    </citation>
    <scope>NUCLEOTIDE SEQUENCE [LARGE SCALE GENOMIC DNA]</scope>
    <source>
        <strain evidence="1 2">CECT 3265</strain>
    </source>
</reference>
<evidence type="ECO:0000313" key="2">
    <source>
        <dbReference type="Proteomes" id="UP000556436"/>
    </source>
</evidence>
<dbReference type="SUPFAM" id="SSF55811">
    <property type="entry name" value="Nudix"/>
    <property type="match status" value="1"/>
</dbReference>
<dbReference type="Proteomes" id="UP000556436">
    <property type="component" value="Unassembled WGS sequence"/>
</dbReference>
<dbReference type="EMBL" id="JACHJG010000001">
    <property type="protein sequence ID" value="MBB4884489.1"/>
    <property type="molecule type" value="Genomic_DNA"/>
</dbReference>
<gene>
    <name evidence="1" type="ORF">FHS38_000498</name>
</gene>
<dbReference type="RefSeq" id="WP_184730160.1">
    <property type="nucleotide sequence ID" value="NZ_BMRW01000001.1"/>
</dbReference>
<dbReference type="Gene3D" id="3.90.79.10">
    <property type="entry name" value="Nucleoside Triphosphate Pyrophosphohydrolase"/>
    <property type="match status" value="1"/>
</dbReference>
<accession>A0A7W7L6M8</accession>
<dbReference type="AlphaFoldDB" id="A0A7W7L6M8"/>
<sequence length="162" mass="17708">MTDVLTVDAQRELAAEAHRVGVVDLQVLVLLSNLRQVLLIEHGHPTLSRGFPPQWTIPSTFVLPGELICHALERLCCQQLGLDPAACPSSFLGATTLQEPEVEQYLFALNVSDLPHVLTGSDLDIGARRWWNIEDGQPMSFAPGIRQALASVHLLSPTESLV</sequence>
<organism evidence="1 2">
    <name type="scientific">Streptomyces netropsis</name>
    <name type="common">Streptoverticillium netropsis</name>
    <dbReference type="NCBI Taxonomy" id="55404"/>
    <lineage>
        <taxon>Bacteria</taxon>
        <taxon>Bacillati</taxon>
        <taxon>Actinomycetota</taxon>
        <taxon>Actinomycetes</taxon>
        <taxon>Kitasatosporales</taxon>
        <taxon>Streptomycetaceae</taxon>
        <taxon>Streptomyces</taxon>
    </lineage>
</organism>
<proteinExistence type="predicted"/>
<protein>
    <recommendedName>
        <fullName evidence="3">Nudix hydrolase domain-containing protein</fullName>
    </recommendedName>
</protein>
<evidence type="ECO:0000313" key="1">
    <source>
        <dbReference type="EMBL" id="MBB4884489.1"/>
    </source>
</evidence>
<evidence type="ECO:0008006" key="3">
    <source>
        <dbReference type="Google" id="ProtNLM"/>
    </source>
</evidence>
<keyword evidence="2" id="KW-1185">Reference proteome</keyword>